<evidence type="ECO:0000313" key="8">
    <source>
        <dbReference type="Proteomes" id="UP000000663"/>
    </source>
</evidence>
<dbReference type="OrthoDB" id="137390at2157"/>
<comment type="similarity">
    <text evidence="2">Belongs to the autoinducer-2 exporter (AI-2E) (TC 2.A.86) family.</text>
</comment>
<dbReference type="EMBL" id="AM114193">
    <property type="protein sequence ID" value="CAJ37777.1"/>
    <property type="molecule type" value="Genomic_DNA"/>
</dbReference>
<feature type="transmembrane region" description="Helical" evidence="6">
    <location>
        <begin position="20"/>
        <end position="53"/>
    </location>
</feature>
<evidence type="ECO:0000256" key="3">
    <source>
        <dbReference type="ARBA" id="ARBA00022692"/>
    </source>
</evidence>
<evidence type="ECO:0000256" key="2">
    <source>
        <dbReference type="ARBA" id="ARBA00009773"/>
    </source>
</evidence>
<feature type="transmembrane region" description="Helical" evidence="6">
    <location>
        <begin position="65"/>
        <end position="90"/>
    </location>
</feature>
<dbReference type="Pfam" id="PF01594">
    <property type="entry name" value="AI-2E_transport"/>
    <property type="match status" value="1"/>
</dbReference>
<proteinExistence type="inferred from homology"/>
<feature type="transmembrane region" description="Helical" evidence="6">
    <location>
        <begin position="154"/>
        <end position="172"/>
    </location>
</feature>
<name>Q0W1G6_METAR</name>
<evidence type="ECO:0000313" key="7">
    <source>
        <dbReference type="EMBL" id="CAJ37777.1"/>
    </source>
</evidence>
<dbReference type="InterPro" id="IPR002549">
    <property type="entry name" value="AI-2E-like"/>
</dbReference>
<accession>Q0W1G6</accession>
<evidence type="ECO:0000256" key="1">
    <source>
        <dbReference type="ARBA" id="ARBA00004141"/>
    </source>
</evidence>
<dbReference type="PANTHER" id="PTHR21716">
    <property type="entry name" value="TRANSMEMBRANE PROTEIN"/>
    <property type="match status" value="1"/>
</dbReference>
<dbReference type="Proteomes" id="UP000000663">
    <property type="component" value="Chromosome"/>
</dbReference>
<keyword evidence="5 6" id="KW-0472">Membrane</keyword>
<evidence type="ECO:0000256" key="4">
    <source>
        <dbReference type="ARBA" id="ARBA00022989"/>
    </source>
</evidence>
<dbReference type="GO" id="GO:0016020">
    <property type="term" value="C:membrane"/>
    <property type="evidence" value="ECO:0007669"/>
    <property type="project" value="UniProtKB-SubCell"/>
</dbReference>
<feature type="transmembrane region" description="Helical" evidence="6">
    <location>
        <begin position="306"/>
        <end position="337"/>
    </location>
</feature>
<keyword evidence="4 6" id="KW-1133">Transmembrane helix</keyword>
<evidence type="ECO:0000256" key="6">
    <source>
        <dbReference type="SAM" id="Phobius"/>
    </source>
</evidence>
<evidence type="ECO:0000256" key="5">
    <source>
        <dbReference type="ARBA" id="ARBA00023136"/>
    </source>
</evidence>
<evidence type="ECO:0008006" key="9">
    <source>
        <dbReference type="Google" id="ProtNLM"/>
    </source>
</evidence>
<comment type="subcellular location">
    <subcellularLocation>
        <location evidence="1">Membrane</location>
        <topology evidence="1">Multi-pass membrane protein</topology>
    </subcellularLocation>
</comment>
<dbReference type="KEGG" id="rci:RCIX2736"/>
<feature type="transmembrane region" description="Helical" evidence="6">
    <location>
        <begin position="234"/>
        <end position="258"/>
    </location>
</feature>
<gene>
    <name evidence="7" type="ORF">RCIX2736</name>
</gene>
<sequence length="349" mass="38602">MATSENSSGIISYLYDHKWPIAVTIIVLLIVAAVAFFFRPLLDGVVFGVFFAYVTRPIKDFLRKYTKYAPMLATFCILLPVIAIFSFAAIELRNQISWFSDHGNEALAQVNAALEALGVPAELVVQLNDVLMNISQYAFAFAATVPIRETFTSLLLLGTNALVSIFVCYYLLKDGDRIISTIMSLTPARFQPAVSFFTVEADRILFGIYIGTFYTALFIATMSAVLFFLFSVPYLALCTAFVFIAAMVPILSGMMVFIPVAAYMYIYRDPAIGILFFLSAIIFVYLPPDFLIRPYLINRASNIHPLLIIMSFIGGGLAGGLSGFFAAPLAVGLLIAVYRTYLKYGEECK</sequence>
<dbReference type="eggNOG" id="arCOG02642">
    <property type="taxonomic scope" value="Archaea"/>
</dbReference>
<dbReference type="PANTHER" id="PTHR21716:SF4">
    <property type="entry name" value="TRANSMEMBRANE PROTEIN 245"/>
    <property type="match status" value="1"/>
</dbReference>
<feature type="transmembrane region" description="Helical" evidence="6">
    <location>
        <begin position="270"/>
        <end position="286"/>
    </location>
</feature>
<organism evidence="7 8">
    <name type="scientific">Methanocella arvoryzae (strain DSM 22066 / NBRC 105507 / MRE50)</name>
    <dbReference type="NCBI Taxonomy" id="351160"/>
    <lineage>
        <taxon>Archaea</taxon>
        <taxon>Methanobacteriati</taxon>
        <taxon>Methanobacteriota</taxon>
        <taxon>Stenosarchaea group</taxon>
        <taxon>Methanomicrobia</taxon>
        <taxon>Methanocellales</taxon>
        <taxon>Methanocellaceae</taxon>
        <taxon>Methanocella</taxon>
    </lineage>
</organism>
<keyword evidence="8" id="KW-1185">Reference proteome</keyword>
<reference evidence="7 8" key="1">
    <citation type="journal article" date="2006" name="Science">
        <title>Genome of rice cluster I archaea -- the key methane producers in the rice rhizosphere.</title>
        <authorList>
            <person name="Erkel C."/>
            <person name="Kube M."/>
            <person name="Reinhardt R."/>
            <person name="Liesack W."/>
        </authorList>
    </citation>
    <scope>NUCLEOTIDE SEQUENCE [LARGE SCALE GENOMIC DNA]</scope>
    <source>
        <strain evidence="8">DSM 22066 / NBRC 105507 / MRE50</strain>
    </source>
</reference>
<keyword evidence="3 6" id="KW-0812">Transmembrane</keyword>
<feature type="transmembrane region" description="Helical" evidence="6">
    <location>
        <begin position="206"/>
        <end position="228"/>
    </location>
</feature>
<dbReference type="AlphaFoldDB" id="Q0W1G6"/>
<protein>
    <recommendedName>
        <fullName evidence="9">Permease</fullName>
    </recommendedName>
</protein>
<dbReference type="STRING" id="351160.RCIX2736"/>